<dbReference type="Pfam" id="PF02811">
    <property type="entry name" value="PHP"/>
    <property type="match status" value="1"/>
</dbReference>
<sequence>MPLYDLHTHSTASDGAYSPSELVRRAAASGVTVLALTDHDSTAGLDEAETTALETDIRLIPGVEISVTWAEKTIHIVGLRIQRNCEILRRGLSGLQATRLERAQEIGRRLDRFGISGTFEAAREIAGDGMITRTHFARHLVELGLAGSLKDVFDRFLTRGKPGYVPTRWAEMAEAIAWIKTAGGVAALAHPQRYKLTGSWMRRLVGEFKECGGMAIEVVSGTASPGDTQSSADYARRFELHASIGSDFHSPETGWVKLGRLPPLPSDLPPVWTLWDR</sequence>
<evidence type="ECO:0000313" key="2">
    <source>
        <dbReference type="EMBL" id="BBA35757.1"/>
    </source>
</evidence>
<dbReference type="GO" id="GO:0004534">
    <property type="term" value="F:5'-3' RNA exonuclease activity"/>
    <property type="evidence" value="ECO:0007669"/>
    <property type="project" value="TreeGrafter"/>
</dbReference>
<accession>A0A250KVW8</accession>
<keyword evidence="3" id="KW-1185">Reference proteome</keyword>
<evidence type="ECO:0000313" key="3">
    <source>
        <dbReference type="Proteomes" id="UP000266313"/>
    </source>
</evidence>
<name>A0A250KVW8_9GAMM</name>
<dbReference type="InterPro" id="IPR004013">
    <property type="entry name" value="PHP_dom"/>
</dbReference>
<dbReference type="Gene3D" id="3.20.20.140">
    <property type="entry name" value="Metal-dependent hydrolases"/>
    <property type="match status" value="1"/>
</dbReference>
<dbReference type="SMART" id="SM00481">
    <property type="entry name" value="POLIIIAc"/>
    <property type="match status" value="1"/>
</dbReference>
<dbReference type="AlphaFoldDB" id="A0A250KVW8"/>
<organism evidence="2 3">
    <name type="scientific">Methylocaldum marinum</name>
    <dbReference type="NCBI Taxonomy" id="1432792"/>
    <lineage>
        <taxon>Bacteria</taxon>
        <taxon>Pseudomonadati</taxon>
        <taxon>Pseudomonadota</taxon>
        <taxon>Gammaproteobacteria</taxon>
        <taxon>Methylococcales</taxon>
        <taxon>Methylococcaceae</taxon>
        <taxon>Methylocaldum</taxon>
    </lineage>
</organism>
<dbReference type="GO" id="GO:0035312">
    <property type="term" value="F:5'-3' DNA exonuclease activity"/>
    <property type="evidence" value="ECO:0007669"/>
    <property type="project" value="TreeGrafter"/>
</dbReference>
<dbReference type="Proteomes" id="UP000266313">
    <property type="component" value="Chromosome"/>
</dbReference>
<protein>
    <submittedName>
        <fullName evidence="2">Phosphotransferase domain-containing protein</fullName>
    </submittedName>
</protein>
<dbReference type="PANTHER" id="PTHR42924:SF3">
    <property type="entry name" value="POLYMERASE_HISTIDINOL PHOSPHATASE N-TERMINAL DOMAIN-CONTAINING PROTEIN"/>
    <property type="match status" value="1"/>
</dbReference>
<feature type="domain" description="Polymerase/histidinol phosphatase N-terminal" evidence="1">
    <location>
        <begin position="4"/>
        <end position="69"/>
    </location>
</feature>
<dbReference type="InterPro" id="IPR003141">
    <property type="entry name" value="Pol/His_phosphatase_N"/>
</dbReference>
<dbReference type="InterPro" id="IPR016195">
    <property type="entry name" value="Pol/histidinol_Pase-like"/>
</dbReference>
<dbReference type="SUPFAM" id="SSF89550">
    <property type="entry name" value="PHP domain-like"/>
    <property type="match status" value="1"/>
</dbReference>
<dbReference type="CDD" id="cd07438">
    <property type="entry name" value="PHP_HisPPase_AMP"/>
    <property type="match status" value="1"/>
</dbReference>
<dbReference type="GO" id="GO:0016740">
    <property type="term" value="F:transferase activity"/>
    <property type="evidence" value="ECO:0007669"/>
    <property type="project" value="UniProtKB-KW"/>
</dbReference>
<dbReference type="Gene3D" id="1.10.150.650">
    <property type="match status" value="1"/>
</dbReference>
<dbReference type="KEGG" id="mmai:sS8_3820"/>
<keyword evidence="2" id="KW-0808">Transferase</keyword>
<dbReference type="EMBL" id="AP017928">
    <property type="protein sequence ID" value="BBA35757.1"/>
    <property type="molecule type" value="Genomic_DNA"/>
</dbReference>
<dbReference type="InterPro" id="IPR052018">
    <property type="entry name" value="PHP_domain"/>
</dbReference>
<dbReference type="PANTHER" id="PTHR42924">
    <property type="entry name" value="EXONUCLEASE"/>
    <property type="match status" value="1"/>
</dbReference>
<gene>
    <name evidence="2" type="ORF">sS8_3820</name>
</gene>
<reference evidence="2 3" key="1">
    <citation type="submission" date="2016-12" db="EMBL/GenBank/DDBJ databases">
        <title>Genome sequencing of Methylocaldum marinum.</title>
        <authorList>
            <person name="Takeuchi M."/>
            <person name="Kamagata Y."/>
            <person name="Hiraoka S."/>
            <person name="Oshima K."/>
            <person name="Hattori M."/>
            <person name="Iwasaki W."/>
        </authorList>
    </citation>
    <scope>NUCLEOTIDE SEQUENCE [LARGE SCALE GENOMIC DNA]</scope>
    <source>
        <strain evidence="2 3">S8</strain>
    </source>
</reference>
<proteinExistence type="predicted"/>
<evidence type="ECO:0000259" key="1">
    <source>
        <dbReference type="SMART" id="SM00481"/>
    </source>
</evidence>